<sequence>MKLVFLVLVVTILVTVNFFNWQNYLAEHQVSNLRKGSGNPDQIVVAKTLYPNPALLYELALMTDSDRQKEKLLLRAIQLSPAWTGLHIA</sequence>
<protein>
    <submittedName>
        <fullName evidence="1">Uncharacterized protein</fullName>
    </submittedName>
</protein>
<gene>
    <name evidence="1" type="ORF">ACFL27_24940</name>
</gene>
<feature type="non-terminal residue" evidence="1">
    <location>
        <position position="89"/>
    </location>
</feature>
<dbReference type="Proteomes" id="UP001594351">
    <property type="component" value="Unassembled WGS sequence"/>
</dbReference>
<name>A0ABV6Z4V2_UNCC1</name>
<reference evidence="1 2" key="1">
    <citation type="submission" date="2024-09" db="EMBL/GenBank/DDBJ databases">
        <title>Laminarin stimulates single cell rates of sulfate reduction while oxygen inhibits transcriptomic activity in coastal marine sediment.</title>
        <authorList>
            <person name="Lindsay M."/>
            <person name="Orcutt B."/>
            <person name="Emerson D."/>
            <person name="Stepanauskas R."/>
            <person name="D'Angelo T."/>
        </authorList>
    </citation>
    <scope>NUCLEOTIDE SEQUENCE [LARGE SCALE GENOMIC DNA]</scope>
    <source>
        <strain evidence="1">SAG AM-311-K15</strain>
    </source>
</reference>
<keyword evidence="2" id="KW-1185">Reference proteome</keyword>
<dbReference type="EMBL" id="JBHPBY010000505">
    <property type="protein sequence ID" value="MFC1853457.1"/>
    <property type="molecule type" value="Genomic_DNA"/>
</dbReference>
<proteinExistence type="predicted"/>
<evidence type="ECO:0000313" key="1">
    <source>
        <dbReference type="EMBL" id="MFC1853457.1"/>
    </source>
</evidence>
<organism evidence="1 2">
    <name type="scientific">candidate division CSSED10-310 bacterium</name>
    <dbReference type="NCBI Taxonomy" id="2855610"/>
    <lineage>
        <taxon>Bacteria</taxon>
        <taxon>Bacteria division CSSED10-310</taxon>
    </lineage>
</organism>
<comment type="caution">
    <text evidence="1">The sequence shown here is derived from an EMBL/GenBank/DDBJ whole genome shotgun (WGS) entry which is preliminary data.</text>
</comment>
<accession>A0ABV6Z4V2</accession>
<evidence type="ECO:0000313" key="2">
    <source>
        <dbReference type="Proteomes" id="UP001594351"/>
    </source>
</evidence>